<gene>
    <name evidence="5" type="ORF">EKD16_19855</name>
</gene>
<feature type="compositionally biased region" description="Pro residues" evidence="3">
    <location>
        <begin position="341"/>
        <end position="363"/>
    </location>
</feature>
<sequence length="422" mass="43370" precursor="true">MPRPLSYRIPFASPLRSSPLPALAALLAVLAAAVGLVTLDTARAEAATLQRVSSFGANPGALDMYAYVPDSAGSGAPLVVLLHGCTQNATGYHGNSGWDGVADERGAVLVYAQQRSGNNMNSCFNWFQPGDTARGSGEAASIRQMIDYAAAQYGATGGVYVSGLSAGGAMASEMLSAYPEVFAGGSIVGGLPTGCAGSLLEATTCMNSGKQQSAEQWGDEVRAKNPGYSGPWPRVEIWHGSADYTVRPVNAEASRDQWVNVHGASTGPNRTEQRPSGTTTEFHDAGGEPVVALNTVSGMGHGTPVDPSAGCGSAGAYFLDTLCSAQYTADFLGVGSDTGPDPDPTPDPTPTPEPTPSPDPTPEPGECVTASNYAHVAAGRAEHRMGRAYTVGGGDDLGLWSLGVTSSVRETEPGHWEEVSGC</sequence>
<dbReference type="PANTHER" id="PTHR43037:SF1">
    <property type="entry name" value="BLL1128 PROTEIN"/>
    <property type="match status" value="1"/>
</dbReference>
<dbReference type="Proteomes" id="UP000292235">
    <property type="component" value="Chromosome"/>
</dbReference>
<evidence type="ECO:0000256" key="2">
    <source>
        <dbReference type="ARBA" id="ARBA00022801"/>
    </source>
</evidence>
<evidence type="ECO:0000313" key="6">
    <source>
        <dbReference type="Proteomes" id="UP000292235"/>
    </source>
</evidence>
<dbReference type="InterPro" id="IPR010126">
    <property type="entry name" value="Esterase_phb"/>
</dbReference>
<feature type="region of interest" description="Disordered" evidence="3">
    <location>
        <begin position="333"/>
        <end position="365"/>
    </location>
</feature>
<proteinExistence type="predicted"/>
<keyword evidence="1 4" id="KW-0732">Signal</keyword>
<dbReference type="RefSeq" id="WP_341351850.1">
    <property type="nucleotide sequence ID" value="NZ_CP036455.1"/>
</dbReference>
<dbReference type="InterPro" id="IPR029058">
    <property type="entry name" value="AB_hydrolase_fold"/>
</dbReference>
<feature type="chain" id="PRO_5020383228" evidence="4">
    <location>
        <begin position="25"/>
        <end position="422"/>
    </location>
</feature>
<organism evidence="5 6">
    <name type="scientific">Streptomonospora litoralis</name>
    <dbReference type="NCBI Taxonomy" id="2498135"/>
    <lineage>
        <taxon>Bacteria</taxon>
        <taxon>Bacillati</taxon>
        <taxon>Actinomycetota</taxon>
        <taxon>Actinomycetes</taxon>
        <taxon>Streptosporangiales</taxon>
        <taxon>Nocardiopsidaceae</taxon>
        <taxon>Streptomonospora</taxon>
    </lineage>
</organism>
<dbReference type="GO" id="GO:0016787">
    <property type="term" value="F:hydrolase activity"/>
    <property type="evidence" value="ECO:0007669"/>
    <property type="project" value="UniProtKB-KW"/>
</dbReference>
<dbReference type="PANTHER" id="PTHR43037">
    <property type="entry name" value="UNNAMED PRODUCT-RELATED"/>
    <property type="match status" value="1"/>
</dbReference>
<dbReference type="GO" id="GO:0005576">
    <property type="term" value="C:extracellular region"/>
    <property type="evidence" value="ECO:0007669"/>
    <property type="project" value="InterPro"/>
</dbReference>
<evidence type="ECO:0000256" key="3">
    <source>
        <dbReference type="SAM" id="MobiDB-lite"/>
    </source>
</evidence>
<dbReference type="EMBL" id="CP036455">
    <property type="protein sequence ID" value="QBI55734.1"/>
    <property type="molecule type" value="Genomic_DNA"/>
</dbReference>
<dbReference type="Pfam" id="PF10503">
    <property type="entry name" value="Esterase_PHB"/>
    <property type="match status" value="1"/>
</dbReference>
<dbReference type="AlphaFoldDB" id="A0A4P6Q975"/>
<accession>A0A4P6Q975</accession>
<evidence type="ECO:0000256" key="1">
    <source>
        <dbReference type="ARBA" id="ARBA00022729"/>
    </source>
</evidence>
<dbReference type="SUPFAM" id="SSF53474">
    <property type="entry name" value="alpha/beta-Hydrolases"/>
    <property type="match status" value="2"/>
</dbReference>
<evidence type="ECO:0000256" key="4">
    <source>
        <dbReference type="SAM" id="SignalP"/>
    </source>
</evidence>
<dbReference type="KEGG" id="strr:EKD16_19855"/>
<keyword evidence="6" id="KW-1185">Reference proteome</keyword>
<dbReference type="NCBIfam" id="TIGR01840">
    <property type="entry name" value="esterase_phb"/>
    <property type="match status" value="1"/>
</dbReference>
<keyword evidence="2" id="KW-0378">Hydrolase</keyword>
<protein>
    <submittedName>
        <fullName evidence="5">Esterase PHB depolymerase</fullName>
    </submittedName>
</protein>
<feature type="signal peptide" evidence="4">
    <location>
        <begin position="1"/>
        <end position="24"/>
    </location>
</feature>
<feature type="region of interest" description="Disordered" evidence="3">
    <location>
        <begin position="261"/>
        <end position="285"/>
    </location>
</feature>
<name>A0A4P6Q975_9ACTN</name>
<feature type="compositionally biased region" description="Polar residues" evidence="3">
    <location>
        <begin position="266"/>
        <end position="280"/>
    </location>
</feature>
<dbReference type="Gene3D" id="3.40.50.1820">
    <property type="entry name" value="alpha/beta hydrolase"/>
    <property type="match status" value="1"/>
</dbReference>
<dbReference type="InterPro" id="IPR050955">
    <property type="entry name" value="Plant_Biomass_Hydrol_Est"/>
</dbReference>
<evidence type="ECO:0000313" key="5">
    <source>
        <dbReference type="EMBL" id="QBI55734.1"/>
    </source>
</evidence>
<reference evidence="5 6" key="1">
    <citation type="submission" date="2019-02" db="EMBL/GenBank/DDBJ databases">
        <authorList>
            <person name="Khodamoradi S."/>
            <person name="Hahnke R.L."/>
            <person name="Kaempfer P."/>
            <person name="Schumann P."/>
            <person name="Rohde M."/>
            <person name="Steinert M."/>
            <person name="Luzhetskyy A."/>
            <person name="Wink J."/>
            <person name="Ruckert C."/>
        </authorList>
    </citation>
    <scope>NUCLEOTIDE SEQUENCE [LARGE SCALE GENOMIC DNA]</scope>
    <source>
        <strain evidence="5 6">M2</strain>
    </source>
</reference>